<feature type="domain" description="PAS" evidence="16">
    <location>
        <begin position="309"/>
        <end position="381"/>
    </location>
</feature>
<feature type="modified residue" description="4-aspartylphosphate" evidence="14">
    <location>
        <position position="1314"/>
    </location>
</feature>
<dbReference type="GO" id="GO:0000160">
    <property type="term" value="P:phosphorelay signal transduction system"/>
    <property type="evidence" value="ECO:0007669"/>
    <property type="project" value="InterPro"/>
</dbReference>
<gene>
    <name evidence="18" type="ORF">XFF6991_320171</name>
</gene>
<dbReference type="Pfam" id="PF07536">
    <property type="entry name" value="HWE_HK"/>
    <property type="match status" value="1"/>
</dbReference>
<dbReference type="PROSITE" id="PS50112">
    <property type="entry name" value="PAS"/>
    <property type="match status" value="3"/>
</dbReference>
<dbReference type="InterPro" id="IPR001789">
    <property type="entry name" value="Sig_transdc_resp-reg_receiver"/>
</dbReference>
<keyword evidence="12" id="KW-0157">Chromophore</keyword>
<evidence type="ECO:0000259" key="17">
    <source>
        <dbReference type="PROSITE" id="PS50113"/>
    </source>
</evidence>
<evidence type="ECO:0000256" key="3">
    <source>
        <dbReference type="ARBA" id="ARBA00022543"/>
    </source>
</evidence>
<dbReference type="GO" id="GO:0009881">
    <property type="term" value="F:photoreceptor activity"/>
    <property type="evidence" value="ECO:0007669"/>
    <property type="project" value="UniProtKB-KW"/>
</dbReference>
<dbReference type="Gene3D" id="3.40.50.2300">
    <property type="match status" value="1"/>
</dbReference>
<keyword evidence="11" id="KW-0067">ATP-binding</keyword>
<evidence type="ECO:0000256" key="12">
    <source>
        <dbReference type="ARBA" id="ARBA00022991"/>
    </source>
</evidence>
<dbReference type="InterPro" id="IPR052162">
    <property type="entry name" value="Sensor_kinase/Photoreceptor"/>
</dbReference>
<feature type="domain" description="PAS" evidence="16">
    <location>
        <begin position="443"/>
        <end position="513"/>
    </location>
</feature>
<dbReference type="Gene3D" id="3.30.450.40">
    <property type="match status" value="3"/>
</dbReference>
<evidence type="ECO:0000256" key="5">
    <source>
        <dbReference type="ARBA" id="ARBA00022606"/>
    </source>
</evidence>
<dbReference type="PROSITE" id="PS50113">
    <property type="entry name" value="PAC"/>
    <property type="match status" value="3"/>
</dbReference>
<dbReference type="SMART" id="SM00086">
    <property type="entry name" value="PAC"/>
    <property type="match status" value="4"/>
</dbReference>
<reference evidence="18 19" key="1">
    <citation type="submission" date="2017-10" db="EMBL/GenBank/DDBJ databases">
        <authorList>
            <person name="Regsiter A."/>
            <person name="William W."/>
        </authorList>
    </citation>
    <scope>NUCLEOTIDE SEQUENCE [LARGE SCALE GENOMIC DNA]</scope>
    <source>
        <strain evidence="18 19">CFBP6991</strain>
    </source>
</reference>
<dbReference type="InterPro" id="IPR011102">
    <property type="entry name" value="Sig_transdc_His_kinase_HWE"/>
</dbReference>
<protein>
    <recommendedName>
        <fullName evidence="2">histidine kinase</fullName>
        <ecNumber evidence="2">2.7.13.3</ecNumber>
    </recommendedName>
</protein>
<dbReference type="SUPFAM" id="SSF55785">
    <property type="entry name" value="PYP-like sensor domain (PAS domain)"/>
    <property type="match status" value="4"/>
</dbReference>
<dbReference type="Gene3D" id="3.30.565.10">
    <property type="entry name" value="Histidine kinase-like ATPase, C-terminal domain"/>
    <property type="match status" value="1"/>
</dbReference>
<evidence type="ECO:0000256" key="14">
    <source>
        <dbReference type="PROSITE-ProRule" id="PRU00169"/>
    </source>
</evidence>
<dbReference type="SMART" id="SM00065">
    <property type="entry name" value="GAF"/>
    <property type="match status" value="3"/>
</dbReference>
<dbReference type="SMART" id="SM00091">
    <property type="entry name" value="PAS"/>
    <property type="match status" value="4"/>
</dbReference>
<dbReference type="GO" id="GO:0004673">
    <property type="term" value="F:protein histidine kinase activity"/>
    <property type="evidence" value="ECO:0007669"/>
    <property type="project" value="UniProtKB-EC"/>
</dbReference>
<keyword evidence="5" id="KW-0716">Sensory transduction</keyword>
<dbReference type="PANTHER" id="PTHR43304">
    <property type="entry name" value="PHYTOCHROME-LIKE PROTEIN CPH1"/>
    <property type="match status" value="1"/>
</dbReference>
<dbReference type="PROSITE" id="PS50110">
    <property type="entry name" value="RESPONSE_REGULATORY"/>
    <property type="match status" value="1"/>
</dbReference>
<dbReference type="PANTHER" id="PTHR43304:SF1">
    <property type="entry name" value="PAC DOMAIN-CONTAINING PROTEIN"/>
    <property type="match status" value="1"/>
</dbReference>
<keyword evidence="8 18" id="KW-0808">Transferase</keyword>
<dbReference type="GO" id="GO:0032259">
    <property type="term" value="P:methylation"/>
    <property type="evidence" value="ECO:0007669"/>
    <property type="project" value="UniProtKB-KW"/>
</dbReference>
<feature type="domain" description="PAC" evidence="17">
    <location>
        <begin position="256"/>
        <end position="308"/>
    </location>
</feature>
<dbReference type="Gene3D" id="2.10.70.100">
    <property type="match status" value="2"/>
</dbReference>
<dbReference type="Pfam" id="PF01590">
    <property type="entry name" value="GAF"/>
    <property type="match status" value="3"/>
</dbReference>
<dbReference type="InterPro" id="IPR003018">
    <property type="entry name" value="GAF"/>
</dbReference>
<comment type="caution">
    <text evidence="18">The sequence shown here is derived from an EMBL/GenBank/DDBJ whole genome shotgun (WGS) entry which is preliminary data.</text>
</comment>
<dbReference type="InterPro" id="IPR001610">
    <property type="entry name" value="PAC"/>
</dbReference>
<proteinExistence type="predicted"/>
<feature type="domain" description="PAC" evidence="17">
    <location>
        <begin position="386"/>
        <end position="442"/>
    </location>
</feature>
<keyword evidence="4 14" id="KW-0597">Phosphoprotein</keyword>
<keyword evidence="7" id="KW-0288">FMN</keyword>
<evidence type="ECO:0000256" key="11">
    <source>
        <dbReference type="ARBA" id="ARBA00022840"/>
    </source>
</evidence>
<keyword evidence="10" id="KW-0418">Kinase</keyword>
<dbReference type="SMART" id="SM00448">
    <property type="entry name" value="REC"/>
    <property type="match status" value="1"/>
</dbReference>
<evidence type="ECO:0000256" key="13">
    <source>
        <dbReference type="ARBA" id="ARBA00023170"/>
    </source>
</evidence>
<accession>A0A7Z7IYW0</accession>
<dbReference type="InterPro" id="IPR000700">
    <property type="entry name" value="PAS-assoc_C"/>
</dbReference>
<dbReference type="InterPro" id="IPR011006">
    <property type="entry name" value="CheY-like_superfamily"/>
</dbReference>
<dbReference type="GO" id="GO:0008168">
    <property type="term" value="F:methyltransferase activity"/>
    <property type="evidence" value="ECO:0007669"/>
    <property type="project" value="UniProtKB-KW"/>
</dbReference>
<dbReference type="Gene3D" id="3.30.450.20">
    <property type="entry name" value="PAS domain"/>
    <property type="match status" value="4"/>
</dbReference>
<feature type="domain" description="PAS" evidence="16">
    <location>
        <begin position="911"/>
        <end position="984"/>
    </location>
</feature>
<evidence type="ECO:0000256" key="8">
    <source>
        <dbReference type="ARBA" id="ARBA00022679"/>
    </source>
</evidence>
<dbReference type="SUPFAM" id="SSF55781">
    <property type="entry name" value="GAF domain-like"/>
    <property type="match status" value="3"/>
</dbReference>
<dbReference type="Proteomes" id="UP000234345">
    <property type="component" value="Unassembled WGS sequence"/>
</dbReference>
<keyword evidence="3" id="KW-0600">Photoreceptor protein</keyword>
<dbReference type="RefSeq" id="WP_099801758.1">
    <property type="nucleotide sequence ID" value="NZ_OCZC01000059.1"/>
</dbReference>
<keyword evidence="6" id="KW-0285">Flavoprotein</keyword>
<feature type="domain" description="PAC" evidence="17">
    <location>
        <begin position="516"/>
        <end position="568"/>
    </location>
</feature>
<keyword evidence="9" id="KW-0547">Nucleotide-binding</keyword>
<evidence type="ECO:0000259" key="15">
    <source>
        <dbReference type="PROSITE" id="PS50110"/>
    </source>
</evidence>
<organism evidence="18 19">
    <name type="scientific">Xanthomonas campestris pv. phaseoli</name>
    <dbReference type="NCBI Taxonomy" id="317013"/>
    <lineage>
        <taxon>Bacteria</taxon>
        <taxon>Pseudomonadati</taxon>
        <taxon>Pseudomonadota</taxon>
        <taxon>Gammaproteobacteria</taxon>
        <taxon>Lysobacterales</taxon>
        <taxon>Lysobacteraceae</taxon>
        <taxon>Xanthomonas</taxon>
    </lineage>
</organism>
<evidence type="ECO:0000256" key="7">
    <source>
        <dbReference type="ARBA" id="ARBA00022643"/>
    </source>
</evidence>
<evidence type="ECO:0000256" key="2">
    <source>
        <dbReference type="ARBA" id="ARBA00012438"/>
    </source>
</evidence>
<dbReference type="InterPro" id="IPR036890">
    <property type="entry name" value="HATPase_C_sf"/>
</dbReference>
<evidence type="ECO:0000256" key="6">
    <source>
        <dbReference type="ARBA" id="ARBA00022630"/>
    </source>
</evidence>
<keyword evidence="13" id="KW-0675">Receptor</keyword>
<dbReference type="EC" id="2.7.13.3" evidence="2"/>
<sequence>MTNPTATTGRPRTLAAFSNFVLDHNNLDLILNEGCRLIAAAMGTDLANVIEIARDQGEGAVRAGIGWRPGIVGHARVALAECSSSAYAFESGQPVVTTDVPNETHFTFPGFVLDHAATALVDMPILLPGRKPWGVLQVASRAARTFDADDIAFLSTFAMLLGLAIDRLLVSAAREQASLGSEERLGLAIEIGGLASWDWNLRSGEVVWSDKHFTMLGYAVDEVAPSLEAWLARVHPEDRDETLHSIQAARDQHTRYCHTFRLRWPNGTVHWCSARGRFFDDGLGQPARMIGVMEDITAHTLAQETLRKSEQRLELALEATGLALYEWDLVSDRVEANARYRAMVGLDPGQPAIGAHVMARCLHPDDRTRIDAALARAMDGTSTGKFSFEHRLVCVEPARTLWVLSHGQVYFDGPADHRRPARIFGLLQDITERKQADAALRESEVRHRYLIGSLAQAVWESDAHGVVTADSPSWRAYTGQSLEEWVGYGWLDAIHPDDRAYAERQWREAIEVRGLVDAEFRMRAPGGGWRWTNVRATPLLDADGQLEKWAGMNIDIHDRRLAEQALRESEERQALQLQLGDVLSSLTDAVQIQATAARFLAGQLDVGWCYFNEFDDDATHATVLADFRRDGLPSTVGAHDLSAERDFLELMRSGAMLRMPDLSVSELFSTPAKATYSALGVRAALGVPLLRNGQLVAVLIAADTRVRQWSSSDEALLRGAAERTWTAIQRARIEAVQRETKERQAFLLALSDALRAHIDSDAIAAVAVTMLATHLQLDRCYIISMSPADSKGRVGPEFRRDTLPPISGEYRDTDASELLRRMRAAALVIADIRQDATLAEDEQVNLLGLNIGALLAVPLRRGDSDIVWILSAATAAPRVWTTAEQRLVEEVAERTWAAVARARADAALQESESRFQQFANASAAGLWIRDAESLEMEFASRAVAGIYGVAPGALLGDVKRWARLIVPEDRDAALGHLDAARAGGIAIHEFRIQRPSDRAFRWIRNTDFALGDKGQPARIGGIVEDITEQKLALDHQGVLLAELQHRVRNIMAILRAIAKRTAKTAESVDDYARLMVGRLDTFARVQALLTRAANASVGISDIVEDELRALAAHGDQFDTQGPMVQLSPKAAETMTLAVHELTTNALKYGALSVPNGKVTVHWECIERQGRTWLLFDWNESGAPPRHPTATPRRIGFGSELIEGRIPYELNGRGKVAIEPGGAQCHLEFPLQEGASILETGSPEPSLVLGGAIDMTGRSDLTGQRVLVVEDDYYLAADTARALQGAGADVIGPAATEQEARLEMARAAPTCAILDINLRGARSFALAGDFKRSGIAFVFLTGHDQDVIPEQFRTVTHLQKPVEFRRIVGALADAVVQKSGATP</sequence>
<evidence type="ECO:0000313" key="18">
    <source>
        <dbReference type="EMBL" id="SOO24172.1"/>
    </source>
</evidence>
<evidence type="ECO:0000256" key="1">
    <source>
        <dbReference type="ARBA" id="ARBA00000085"/>
    </source>
</evidence>
<dbReference type="InterPro" id="IPR029016">
    <property type="entry name" value="GAF-like_dom_sf"/>
</dbReference>
<evidence type="ECO:0000313" key="19">
    <source>
        <dbReference type="Proteomes" id="UP000234345"/>
    </source>
</evidence>
<dbReference type="Pfam" id="PF08447">
    <property type="entry name" value="PAS_3"/>
    <property type="match status" value="3"/>
</dbReference>
<name>A0A7Z7IYW0_XANCH</name>
<keyword evidence="18" id="KW-0489">Methyltransferase</keyword>
<evidence type="ECO:0000259" key="16">
    <source>
        <dbReference type="PROSITE" id="PS50112"/>
    </source>
</evidence>
<dbReference type="NCBIfam" id="TIGR00229">
    <property type="entry name" value="sensory_box"/>
    <property type="match status" value="3"/>
</dbReference>
<evidence type="ECO:0000256" key="4">
    <source>
        <dbReference type="ARBA" id="ARBA00022553"/>
    </source>
</evidence>
<dbReference type="InterPro" id="IPR035965">
    <property type="entry name" value="PAS-like_dom_sf"/>
</dbReference>
<feature type="domain" description="Response regulatory" evidence="15">
    <location>
        <begin position="1264"/>
        <end position="1374"/>
    </location>
</feature>
<dbReference type="SMART" id="SM00911">
    <property type="entry name" value="HWE_HK"/>
    <property type="match status" value="1"/>
</dbReference>
<dbReference type="SUPFAM" id="SSF52172">
    <property type="entry name" value="CheY-like"/>
    <property type="match status" value="1"/>
</dbReference>
<dbReference type="InterPro" id="IPR013655">
    <property type="entry name" value="PAS_fold_3"/>
</dbReference>
<comment type="catalytic activity">
    <reaction evidence="1">
        <text>ATP + protein L-histidine = ADP + protein N-phospho-L-histidine.</text>
        <dbReference type="EC" id="2.7.13.3"/>
    </reaction>
</comment>
<dbReference type="EMBL" id="OCZC01000059">
    <property type="protein sequence ID" value="SOO24172.1"/>
    <property type="molecule type" value="Genomic_DNA"/>
</dbReference>
<evidence type="ECO:0000256" key="10">
    <source>
        <dbReference type="ARBA" id="ARBA00022777"/>
    </source>
</evidence>
<dbReference type="CDD" id="cd00130">
    <property type="entry name" value="PAS"/>
    <property type="match status" value="3"/>
</dbReference>
<dbReference type="InterPro" id="IPR000014">
    <property type="entry name" value="PAS"/>
</dbReference>
<evidence type="ECO:0000256" key="9">
    <source>
        <dbReference type="ARBA" id="ARBA00022741"/>
    </source>
</evidence>
<dbReference type="GO" id="GO:0005524">
    <property type="term" value="F:ATP binding"/>
    <property type="evidence" value="ECO:0007669"/>
    <property type="project" value="UniProtKB-KW"/>
</dbReference>